<accession>A0A0F4VJS3</accession>
<sequence>MYYNNISEELLKENLEEWKKSPRASFPDPKWHTGLGTEILNMPARAFDKLVAPIRPDDEESLSHQGLAHTFRSDPSTMGLGAHLVEGLTDLVPFWVGAQLAGRALSYMPTPITKVAGLALSGVSGLALKYAPRVSGAVSKVATVPNVGGALYAYVSNKAENSYLHQAQGLDKETADELAWRGAMVHTAAMLTPAAIASGSMAKTLASGAALNVPFGMVERGWSSKVLEDHGHSEMAKHYRVFDMEALMTDGLIGAFFGGMHSKQVRNTSLRLIRDLKDNITDRLIYKHANQSSSLDLHTSYEAHKAHMDTLAHGVDSFSRGEHPSFDQEKLKFMAENSIEDPHFKSHLPEAEPQPIRETTQDTIITDASNFKEEGLTASSEGYSPSPFSEIDEHASQRFSELEKRSPELAKEVYENHHEEAQFSKLVKDKNLFQVAIDCFLRTGGH</sequence>
<name>A0A0F4VJS3_9HYPH</name>
<gene>
    <name evidence="1" type="ORF">DJ66_1178</name>
</gene>
<dbReference type="EMBL" id="JMTK01000004">
    <property type="protein sequence ID" value="KJZ81500.1"/>
    <property type="molecule type" value="Genomic_DNA"/>
</dbReference>
<dbReference type="Proteomes" id="UP000033731">
    <property type="component" value="Unassembled WGS sequence"/>
</dbReference>
<dbReference type="RefSeq" id="WP_045960973.1">
    <property type="nucleotide sequence ID" value="NZ_JMTK01000004.1"/>
</dbReference>
<dbReference type="PATRIC" id="fig|556287.9.peg.1201"/>
<comment type="caution">
    <text evidence="1">The sequence shown here is derived from an EMBL/GenBank/DDBJ whole genome shotgun (WGS) entry which is preliminary data.</text>
</comment>
<organism evidence="1 2">
    <name type="scientific">Candidatus Liberibacter solanacearum</name>
    <dbReference type="NCBI Taxonomy" id="556287"/>
    <lineage>
        <taxon>Bacteria</taxon>
        <taxon>Pseudomonadati</taxon>
        <taxon>Pseudomonadota</taxon>
        <taxon>Alphaproteobacteria</taxon>
        <taxon>Hyphomicrobiales</taxon>
        <taxon>Rhizobiaceae</taxon>
        <taxon>Liberibacter</taxon>
    </lineage>
</organism>
<keyword evidence="2" id="KW-1185">Reference proteome</keyword>
<evidence type="ECO:0000313" key="2">
    <source>
        <dbReference type="Proteomes" id="UP000033731"/>
    </source>
</evidence>
<protein>
    <submittedName>
        <fullName evidence="1">Uncharacterized protein</fullName>
    </submittedName>
</protein>
<proteinExistence type="predicted"/>
<evidence type="ECO:0000313" key="1">
    <source>
        <dbReference type="EMBL" id="KJZ81500.1"/>
    </source>
</evidence>
<dbReference type="AlphaFoldDB" id="A0A0F4VJS3"/>
<reference evidence="1 2" key="1">
    <citation type="journal article" date="2015" name="Phytopathology">
        <title>Genomes of Candidatus Liberibacter solanacearum haplotype A from New Zealand and the USA suggest significant genome plasticity in the species.</title>
        <authorList>
            <person name="Thompson S.M."/>
            <person name="Johnson C.P."/>
            <person name="Lu A.Y."/>
            <person name="Frampton R.A."/>
            <person name="Sullivan K.L."/>
            <person name="Fiers M.W."/>
            <person name="Crowhurst R.N."/>
            <person name="Pitman A.R."/>
            <person name="Scott I."/>
            <person name="Gudmestad N.C."/>
            <person name="Smith G.R."/>
        </authorList>
    </citation>
    <scope>NUCLEOTIDE SEQUENCE [LARGE SCALE GENOMIC DNA]</scope>
    <source>
        <strain evidence="1 2">LsoNZ1</strain>
    </source>
</reference>